<keyword evidence="3" id="KW-1185">Reference proteome</keyword>
<dbReference type="PROSITE" id="PS51186">
    <property type="entry name" value="GNAT"/>
    <property type="match status" value="1"/>
</dbReference>
<dbReference type="SUPFAM" id="SSF55729">
    <property type="entry name" value="Acyl-CoA N-acyltransferases (Nat)"/>
    <property type="match status" value="1"/>
</dbReference>
<sequence>MLKDEDLLLRCALPKERNLLWRQIFLDNEWKALDAPYTPLEYQSRLYFRMNLFKRLRDGETALVIEYQGQLVGYLSCYWEDQSTRWLEVGITLFESQNWGKQLGRRALKLWISHLFKKYELARIGLTTWSGNPRMMRCAEAMGLTLEGRLRKVRFYQGKYFDSLRYGVLREEWFSQVSKRVLAEVS</sequence>
<dbReference type="AlphaFoldDB" id="A0A4Q0YM22"/>
<dbReference type="InterPro" id="IPR016181">
    <property type="entry name" value="Acyl_CoA_acyltransferase"/>
</dbReference>
<evidence type="ECO:0000313" key="2">
    <source>
        <dbReference type="EMBL" id="RXJ71877.1"/>
    </source>
</evidence>
<dbReference type="PANTHER" id="PTHR43415:SF4">
    <property type="entry name" value="N-ACETYLTRANSFERASE DOMAIN-CONTAINING PROTEIN"/>
    <property type="match status" value="1"/>
</dbReference>
<reference evidence="2 3" key="1">
    <citation type="submission" date="2017-10" db="EMBL/GenBank/DDBJ databases">
        <title>Nyctiphanis sp. nov., isolated from the stomach of the euphausiid Nyctiphanes simplex (Hansen, 1911) in the Gulf of California.</title>
        <authorList>
            <person name="Gomez-Gil B."/>
            <person name="Aguilar-Mendez M."/>
            <person name="Lopez-Cortes A."/>
            <person name="Gomez-Gutierrez J."/>
            <person name="Roque A."/>
            <person name="Lang E."/>
            <person name="Gonzalez-Castillo A."/>
        </authorList>
    </citation>
    <scope>NUCLEOTIDE SEQUENCE [LARGE SCALE GENOMIC DNA]</scope>
    <source>
        <strain evidence="2 3">CAIM 600</strain>
    </source>
</reference>
<dbReference type="Pfam" id="PF13302">
    <property type="entry name" value="Acetyltransf_3"/>
    <property type="match status" value="1"/>
</dbReference>
<protein>
    <submittedName>
        <fullName evidence="2">GNAT family N-acetyltransferase</fullName>
    </submittedName>
</protein>
<name>A0A4Q0YM22_9GAMM</name>
<dbReference type="GO" id="GO:0016747">
    <property type="term" value="F:acyltransferase activity, transferring groups other than amino-acyl groups"/>
    <property type="evidence" value="ECO:0007669"/>
    <property type="project" value="InterPro"/>
</dbReference>
<keyword evidence="2" id="KW-0808">Transferase</keyword>
<dbReference type="EMBL" id="PEIB01000030">
    <property type="protein sequence ID" value="RXJ71877.1"/>
    <property type="molecule type" value="Genomic_DNA"/>
</dbReference>
<evidence type="ECO:0000259" key="1">
    <source>
        <dbReference type="PROSITE" id="PS51186"/>
    </source>
</evidence>
<proteinExistence type="predicted"/>
<dbReference type="PANTHER" id="PTHR43415">
    <property type="entry name" value="SPERMIDINE N(1)-ACETYLTRANSFERASE"/>
    <property type="match status" value="1"/>
</dbReference>
<evidence type="ECO:0000313" key="3">
    <source>
        <dbReference type="Proteomes" id="UP000290287"/>
    </source>
</evidence>
<comment type="caution">
    <text evidence="2">The sequence shown here is derived from an EMBL/GenBank/DDBJ whole genome shotgun (WGS) entry which is preliminary data.</text>
</comment>
<dbReference type="OrthoDB" id="9132139at2"/>
<dbReference type="Proteomes" id="UP000290287">
    <property type="component" value="Unassembled WGS sequence"/>
</dbReference>
<feature type="domain" description="N-acetyltransferase" evidence="1">
    <location>
        <begin position="7"/>
        <end position="162"/>
    </location>
</feature>
<dbReference type="RefSeq" id="WP_129123585.1">
    <property type="nucleotide sequence ID" value="NZ_PEIB01000030.1"/>
</dbReference>
<dbReference type="InterPro" id="IPR000182">
    <property type="entry name" value="GNAT_dom"/>
</dbReference>
<dbReference type="Gene3D" id="3.40.630.30">
    <property type="match status" value="1"/>
</dbReference>
<organism evidence="2 3">
    <name type="scientific">Veronia nyctiphanis</name>
    <dbReference type="NCBI Taxonomy" id="1278244"/>
    <lineage>
        <taxon>Bacteria</taxon>
        <taxon>Pseudomonadati</taxon>
        <taxon>Pseudomonadota</taxon>
        <taxon>Gammaproteobacteria</taxon>
        <taxon>Vibrionales</taxon>
        <taxon>Vibrionaceae</taxon>
        <taxon>Veronia</taxon>
    </lineage>
</organism>
<gene>
    <name evidence="2" type="ORF">CS022_19135</name>
</gene>
<accession>A0A4Q0YM22</accession>